<gene>
    <name evidence="2" type="ORF">LCGC14_2447960</name>
</gene>
<protein>
    <submittedName>
        <fullName evidence="2">Uncharacterized protein</fullName>
    </submittedName>
</protein>
<name>A0A0F9DU19_9ZZZZ</name>
<accession>A0A0F9DU19</accession>
<dbReference type="EMBL" id="LAZR01037822">
    <property type="protein sequence ID" value="KKL21186.1"/>
    <property type="molecule type" value="Genomic_DNA"/>
</dbReference>
<sequence>LDPTNVSGWANQGSGGDASELTAGQNPAYTASGPDGTAQVDFADTDSHAMVFTDVIPGNLTCWVLMNHTTFGAADPQNLFWSSSSWGIYTDGNLAGDNLAAYNGIWQNAVASPGLGWHVSRWSLRDWTAGFEPGPSSFAVDDGAEDTNNIVWTQTSPSWTNLSRTGAGENLHGEIKQIIMTDLFVDDADSRHQDVLDYFKDVYPTLVTY</sequence>
<evidence type="ECO:0000313" key="2">
    <source>
        <dbReference type="EMBL" id="KKL21186.1"/>
    </source>
</evidence>
<organism evidence="2">
    <name type="scientific">marine sediment metagenome</name>
    <dbReference type="NCBI Taxonomy" id="412755"/>
    <lineage>
        <taxon>unclassified sequences</taxon>
        <taxon>metagenomes</taxon>
        <taxon>ecological metagenomes</taxon>
    </lineage>
</organism>
<proteinExistence type="predicted"/>
<feature type="non-terminal residue" evidence="2">
    <location>
        <position position="1"/>
    </location>
</feature>
<dbReference type="AlphaFoldDB" id="A0A0F9DU19"/>
<feature type="compositionally biased region" description="Polar residues" evidence="1">
    <location>
        <begin position="1"/>
        <end position="12"/>
    </location>
</feature>
<reference evidence="2" key="1">
    <citation type="journal article" date="2015" name="Nature">
        <title>Complex archaea that bridge the gap between prokaryotes and eukaryotes.</title>
        <authorList>
            <person name="Spang A."/>
            <person name="Saw J.H."/>
            <person name="Jorgensen S.L."/>
            <person name="Zaremba-Niedzwiedzka K."/>
            <person name="Martijn J."/>
            <person name="Lind A.E."/>
            <person name="van Eijk R."/>
            <person name="Schleper C."/>
            <person name="Guy L."/>
            <person name="Ettema T.J."/>
        </authorList>
    </citation>
    <scope>NUCLEOTIDE SEQUENCE</scope>
</reference>
<evidence type="ECO:0000256" key="1">
    <source>
        <dbReference type="SAM" id="MobiDB-lite"/>
    </source>
</evidence>
<feature type="region of interest" description="Disordered" evidence="1">
    <location>
        <begin position="1"/>
        <end position="20"/>
    </location>
</feature>
<comment type="caution">
    <text evidence="2">The sequence shown here is derived from an EMBL/GenBank/DDBJ whole genome shotgun (WGS) entry which is preliminary data.</text>
</comment>